<dbReference type="SUPFAM" id="SSF56784">
    <property type="entry name" value="HAD-like"/>
    <property type="match status" value="1"/>
</dbReference>
<proteinExistence type="predicted"/>
<dbReference type="PANTHER" id="PTHR46191">
    <property type="match status" value="1"/>
</dbReference>
<dbReference type="InterPro" id="IPR036412">
    <property type="entry name" value="HAD-like_sf"/>
</dbReference>
<dbReference type="Proteomes" id="UP001396898">
    <property type="component" value="Unassembled WGS sequence"/>
</dbReference>
<reference evidence="1 2" key="1">
    <citation type="submission" date="2023-01" db="EMBL/GenBank/DDBJ databases">
        <title>Analysis of 21 Apiospora genomes using comparative genomics revels a genus with tremendous synthesis potential of carbohydrate active enzymes and secondary metabolites.</title>
        <authorList>
            <person name="Sorensen T."/>
        </authorList>
    </citation>
    <scope>NUCLEOTIDE SEQUENCE [LARGE SCALE GENOMIC DNA]</scope>
    <source>
        <strain evidence="1 2">CBS 20057</strain>
    </source>
</reference>
<accession>A0ABR1RHZ7</accession>
<evidence type="ECO:0000313" key="2">
    <source>
        <dbReference type="Proteomes" id="UP001396898"/>
    </source>
</evidence>
<sequence length="341" mass="37267">MTSRAIRARAPQQRDGSHHQIELIANPYVNIKSNRGSKMAKAKPNLLLCFDAFGTLFKPKHTVALQYAEVARQCGFTGFTDSDLQSTLKAAIKGESKQNPNYGKATGLGATKWWTNVIHNTFAPLSKDGQALPTDLAPKLLHRFASKEGYDVEPGLVSTLRALKQQQGSPERRFGRIVVGVVTNSDDRVPSILSSFGLNISPLRYGSQIDDPAAISRMDYDIDFHCMSYDVGVEKPDKRIFESAEHMLAQVVAAREGKSLAETEAGLETWEKVYVGDEHAKDVVGAAKAGWDPVLLDADGAFEDIPKLADSQGPTLADSFLGHSVVKVVSIRELVMWLTGQ</sequence>
<gene>
    <name evidence="1" type="ORF">PG991_012047</name>
</gene>
<dbReference type="Gene3D" id="1.10.150.720">
    <property type="entry name" value="Haloacid dehalogenase-like hydrolase"/>
    <property type="match status" value="1"/>
</dbReference>
<comment type="caution">
    <text evidence="1">The sequence shown here is derived from an EMBL/GenBank/DDBJ whole genome shotgun (WGS) entry which is preliminary data.</text>
</comment>
<organism evidence="1 2">
    <name type="scientific">Apiospora marii</name>
    <dbReference type="NCBI Taxonomy" id="335849"/>
    <lineage>
        <taxon>Eukaryota</taxon>
        <taxon>Fungi</taxon>
        <taxon>Dikarya</taxon>
        <taxon>Ascomycota</taxon>
        <taxon>Pezizomycotina</taxon>
        <taxon>Sordariomycetes</taxon>
        <taxon>Xylariomycetidae</taxon>
        <taxon>Amphisphaeriales</taxon>
        <taxon>Apiosporaceae</taxon>
        <taxon>Apiospora</taxon>
    </lineage>
</organism>
<dbReference type="PANTHER" id="PTHR46191:SF2">
    <property type="entry name" value="HALOACID DEHALOGENASE-LIKE HYDROLASE DOMAIN-CONTAINING PROTEIN 3"/>
    <property type="match status" value="1"/>
</dbReference>
<name>A0ABR1RHZ7_9PEZI</name>
<dbReference type="EMBL" id="JAQQWI010000016">
    <property type="protein sequence ID" value="KAK8009496.1"/>
    <property type="molecule type" value="Genomic_DNA"/>
</dbReference>
<dbReference type="InterPro" id="IPR044924">
    <property type="entry name" value="HAD-SF_hydro_IA_REG-2-like_cap"/>
</dbReference>
<protein>
    <submittedName>
        <fullName evidence="1">Haloacid dehalogenase-like hydrolase</fullName>
    </submittedName>
</protein>
<dbReference type="InterPro" id="IPR023214">
    <property type="entry name" value="HAD_sf"/>
</dbReference>
<dbReference type="Gene3D" id="3.40.50.1000">
    <property type="entry name" value="HAD superfamily/HAD-like"/>
    <property type="match status" value="1"/>
</dbReference>
<dbReference type="Pfam" id="PF00702">
    <property type="entry name" value="Hydrolase"/>
    <property type="match status" value="1"/>
</dbReference>
<keyword evidence="2" id="KW-1185">Reference proteome</keyword>
<dbReference type="InterPro" id="IPR051828">
    <property type="entry name" value="HAD-like_hydrolase_domain"/>
</dbReference>
<evidence type="ECO:0000313" key="1">
    <source>
        <dbReference type="EMBL" id="KAK8009496.1"/>
    </source>
</evidence>